<proteinExistence type="predicted"/>
<accession>A0ACC1HR90</accession>
<comment type="caution">
    <text evidence="1">The sequence shown here is derived from an EMBL/GenBank/DDBJ whole genome shotgun (WGS) entry which is preliminary data.</text>
</comment>
<feature type="non-terminal residue" evidence="1">
    <location>
        <position position="1"/>
    </location>
</feature>
<protein>
    <submittedName>
        <fullName evidence="1">Uncharacterized protein</fullName>
    </submittedName>
</protein>
<dbReference type="Proteomes" id="UP001145114">
    <property type="component" value="Unassembled WGS sequence"/>
</dbReference>
<organism evidence="1 2">
    <name type="scientific">Spiromyces aspiralis</name>
    <dbReference type="NCBI Taxonomy" id="68401"/>
    <lineage>
        <taxon>Eukaryota</taxon>
        <taxon>Fungi</taxon>
        <taxon>Fungi incertae sedis</taxon>
        <taxon>Zoopagomycota</taxon>
        <taxon>Kickxellomycotina</taxon>
        <taxon>Kickxellomycetes</taxon>
        <taxon>Kickxellales</taxon>
        <taxon>Kickxellaceae</taxon>
        <taxon>Spiromyces</taxon>
    </lineage>
</organism>
<evidence type="ECO:0000313" key="2">
    <source>
        <dbReference type="Proteomes" id="UP001145114"/>
    </source>
</evidence>
<reference evidence="1" key="1">
    <citation type="submission" date="2022-06" db="EMBL/GenBank/DDBJ databases">
        <title>Phylogenomic reconstructions and comparative analyses of Kickxellomycotina fungi.</title>
        <authorList>
            <person name="Reynolds N.K."/>
            <person name="Stajich J.E."/>
            <person name="Barry K."/>
            <person name="Grigoriev I.V."/>
            <person name="Crous P."/>
            <person name="Smith M.E."/>
        </authorList>
    </citation>
    <scope>NUCLEOTIDE SEQUENCE</scope>
    <source>
        <strain evidence="1">RSA 2271</strain>
    </source>
</reference>
<evidence type="ECO:0000313" key="1">
    <source>
        <dbReference type="EMBL" id="KAJ1678801.1"/>
    </source>
</evidence>
<gene>
    <name evidence="1" type="ORF">EV182_003328</name>
</gene>
<keyword evidence="2" id="KW-1185">Reference proteome</keyword>
<name>A0ACC1HR90_9FUNG</name>
<dbReference type="EMBL" id="JAMZIH010000845">
    <property type="protein sequence ID" value="KAJ1678801.1"/>
    <property type="molecule type" value="Genomic_DNA"/>
</dbReference>
<feature type="non-terminal residue" evidence="1">
    <location>
        <position position="90"/>
    </location>
</feature>
<sequence>DGRRCPTFQKRSLRRSMKSGPAGTAATGRPQQPRSAKGLTGTTRFVRSVGNITKLPRSFARSMACPILLHRALTRRLGGALGMGPLQLSY</sequence>